<gene>
    <name evidence="3" type="ORF">DdX_16736</name>
</gene>
<keyword evidence="2" id="KW-1133">Transmembrane helix</keyword>
<sequence>MIDHYFAVTIYSYNLQLPIFVVFSVPDFLPWLSSYDTASSLIFCMGALFETHFLCPNPAKWHVSNLGTVDIANKYPVAKVSVYPEKMFSISNSVIHIVFLILMFVVTSHAPKDVANDKKAKSETFVRLIAQQLINDHVWKAALPASYVMNPKAFLIYVTHLIDISNGEMQLKTFKEEDDTLHDKIVADLKRQNINVESVDSAVLLYIYRTMDGNMNIGTRELLLMMLVQQFILNSPALTKYHDDMIALAKKIEKRKDDGFRFIAELSKQGEYNIIEQGLECVRLGKTPADLKAISDALKNDDEELQKLITNVMSVSQAIANAMAESQMTESAVQKTPLAEIVERVSYYKDNSGSWYNFIRKTLTYNTTKFAPISYINWRAGLPESHQFDNSKGTTQHELEKDFSNAVMFQHVFEKVTQLPTNDYSEKSWIHIFGAQPCTEKNLKRLHVDVNAMQECKKFEHDIVSTLKKIKKDENGLENNGHVPVRPVCKQIYEWYLQLYQAYSAELKRFKPKNKPKDEDEQLEQEWELERRENRKKRAKEQAMRFIRLSESSQMWLKIL</sequence>
<evidence type="ECO:0000256" key="1">
    <source>
        <dbReference type="SAM" id="MobiDB-lite"/>
    </source>
</evidence>
<protein>
    <submittedName>
        <fullName evidence="3">Uncharacterized protein</fullName>
    </submittedName>
</protein>
<comment type="caution">
    <text evidence="3">The sequence shown here is derived from an EMBL/GenBank/DDBJ whole genome shotgun (WGS) entry which is preliminary data.</text>
</comment>
<dbReference type="Proteomes" id="UP001201812">
    <property type="component" value="Unassembled WGS sequence"/>
</dbReference>
<organism evidence="3 4">
    <name type="scientific">Ditylenchus destructor</name>
    <dbReference type="NCBI Taxonomy" id="166010"/>
    <lineage>
        <taxon>Eukaryota</taxon>
        <taxon>Metazoa</taxon>
        <taxon>Ecdysozoa</taxon>
        <taxon>Nematoda</taxon>
        <taxon>Chromadorea</taxon>
        <taxon>Rhabditida</taxon>
        <taxon>Tylenchina</taxon>
        <taxon>Tylenchomorpha</taxon>
        <taxon>Sphaerularioidea</taxon>
        <taxon>Anguinidae</taxon>
        <taxon>Anguininae</taxon>
        <taxon>Ditylenchus</taxon>
    </lineage>
</organism>
<evidence type="ECO:0000313" key="3">
    <source>
        <dbReference type="EMBL" id="KAI1700400.1"/>
    </source>
</evidence>
<keyword evidence="2" id="KW-0472">Membrane</keyword>
<accession>A0AAD4MNH5</accession>
<dbReference type="EMBL" id="JAKKPZ010000146">
    <property type="protein sequence ID" value="KAI1700400.1"/>
    <property type="molecule type" value="Genomic_DNA"/>
</dbReference>
<evidence type="ECO:0000256" key="2">
    <source>
        <dbReference type="SAM" id="Phobius"/>
    </source>
</evidence>
<keyword evidence="4" id="KW-1185">Reference proteome</keyword>
<feature type="transmembrane region" description="Helical" evidence="2">
    <location>
        <begin position="87"/>
        <end position="106"/>
    </location>
</feature>
<feature type="region of interest" description="Disordered" evidence="1">
    <location>
        <begin position="513"/>
        <end position="537"/>
    </location>
</feature>
<dbReference type="AlphaFoldDB" id="A0AAD4MNH5"/>
<proteinExistence type="predicted"/>
<name>A0AAD4MNH5_9BILA</name>
<keyword evidence="2" id="KW-0812">Transmembrane</keyword>
<evidence type="ECO:0000313" key="4">
    <source>
        <dbReference type="Proteomes" id="UP001201812"/>
    </source>
</evidence>
<reference evidence="3" key="1">
    <citation type="submission" date="2022-01" db="EMBL/GenBank/DDBJ databases">
        <title>Genome Sequence Resource for Two Populations of Ditylenchus destructor, the Migratory Endoparasitic Phytonematode.</title>
        <authorList>
            <person name="Zhang H."/>
            <person name="Lin R."/>
            <person name="Xie B."/>
        </authorList>
    </citation>
    <scope>NUCLEOTIDE SEQUENCE</scope>
    <source>
        <strain evidence="3">BazhouSP</strain>
    </source>
</reference>